<keyword evidence="10" id="KW-1133">Transmembrane helix</keyword>
<dbReference type="InterPro" id="IPR005467">
    <property type="entry name" value="His_kinase_dom"/>
</dbReference>
<dbReference type="GO" id="GO:0000156">
    <property type="term" value="F:phosphorelay response regulator activity"/>
    <property type="evidence" value="ECO:0007669"/>
    <property type="project" value="TreeGrafter"/>
</dbReference>
<dbReference type="GO" id="GO:0030295">
    <property type="term" value="F:protein kinase activator activity"/>
    <property type="evidence" value="ECO:0007669"/>
    <property type="project" value="TreeGrafter"/>
</dbReference>
<dbReference type="SMART" id="SM00387">
    <property type="entry name" value="HATPase_c"/>
    <property type="match status" value="1"/>
</dbReference>
<dbReference type="InterPro" id="IPR036097">
    <property type="entry name" value="HisK_dim/P_sf"/>
</dbReference>
<dbReference type="Pfam" id="PF00512">
    <property type="entry name" value="HisKA"/>
    <property type="match status" value="1"/>
</dbReference>
<feature type="domain" description="Histidine kinase" evidence="13">
    <location>
        <begin position="181"/>
        <end position="397"/>
    </location>
</feature>
<dbReference type="InterPro" id="IPR035965">
    <property type="entry name" value="PAS-like_dom_sf"/>
</dbReference>
<dbReference type="EC" id="2.7.13.3" evidence="3"/>
<protein>
    <recommendedName>
        <fullName evidence="3">histidine kinase</fullName>
        <ecNumber evidence="3">2.7.13.3</ecNumber>
    </recommendedName>
</protein>
<dbReference type="InterPro" id="IPR003594">
    <property type="entry name" value="HATPase_dom"/>
</dbReference>
<keyword evidence="8" id="KW-0418">Kinase</keyword>
<dbReference type="PANTHER" id="PTHR42878:SF7">
    <property type="entry name" value="SENSOR HISTIDINE KINASE GLRK"/>
    <property type="match status" value="1"/>
</dbReference>
<evidence type="ECO:0000313" key="17">
    <source>
        <dbReference type="Proteomes" id="UP000462014"/>
    </source>
</evidence>
<name>A0A7K1T085_9SPHI</name>
<evidence type="ECO:0000256" key="8">
    <source>
        <dbReference type="ARBA" id="ARBA00022777"/>
    </source>
</evidence>
<organism evidence="16 17">
    <name type="scientific">Mucilaginibacter arboris</name>
    <dbReference type="NCBI Taxonomy" id="2682090"/>
    <lineage>
        <taxon>Bacteria</taxon>
        <taxon>Pseudomonadati</taxon>
        <taxon>Bacteroidota</taxon>
        <taxon>Sphingobacteriia</taxon>
        <taxon>Sphingobacteriales</taxon>
        <taxon>Sphingobacteriaceae</taxon>
        <taxon>Mucilaginibacter</taxon>
    </lineage>
</organism>
<evidence type="ECO:0000256" key="5">
    <source>
        <dbReference type="ARBA" id="ARBA00022679"/>
    </source>
</evidence>
<dbReference type="GO" id="GO:0007234">
    <property type="term" value="P:osmosensory signaling via phosphorelay pathway"/>
    <property type="evidence" value="ECO:0007669"/>
    <property type="project" value="TreeGrafter"/>
</dbReference>
<keyword evidence="4" id="KW-0597">Phosphoprotein</keyword>
<dbReference type="CDD" id="cd00075">
    <property type="entry name" value="HATPase"/>
    <property type="match status" value="1"/>
</dbReference>
<feature type="domain" description="PAC" evidence="15">
    <location>
        <begin position="127"/>
        <end position="177"/>
    </location>
</feature>
<evidence type="ECO:0000256" key="3">
    <source>
        <dbReference type="ARBA" id="ARBA00012438"/>
    </source>
</evidence>
<evidence type="ECO:0000313" key="16">
    <source>
        <dbReference type="EMBL" id="MVN22963.1"/>
    </source>
</evidence>
<evidence type="ECO:0000256" key="11">
    <source>
        <dbReference type="ARBA" id="ARBA00023012"/>
    </source>
</evidence>
<dbReference type="GO" id="GO:0000155">
    <property type="term" value="F:phosphorelay sensor kinase activity"/>
    <property type="evidence" value="ECO:0007669"/>
    <property type="project" value="InterPro"/>
</dbReference>
<accession>A0A7K1T085</accession>
<keyword evidence="9" id="KW-0067">ATP-binding</keyword>
<dbReference type="InterPro" id="IPR050351">
    <property type="entry name" value="BphY/WalK/GraS-like"/>
</dbReference>
<dbReference type="GO" id="GO:0016020">
    <property type="term" value="C:membrane"/>
    <property type="evidence" value="ECO:0007669"/>
    <property type="project" value="UniProtKB-SubCell"/>
</dbReference>
<dbReference type="PROSITE" id="PS50113">
    <property type="entry name" value="PAC"/>
    <property type="match status" value="1"/>
</dbReference>
<dbReference type="PANTHER" id="PTHR42878">
    <property type="entry name" value="TWO-COMPONENT HISTIDINE KINASE"/>
    <property type="match status" value="1"/>
</dbReference>
<dbReference type="RefSeq" id="WP_157568730.1">
    <property type="nucleotide sequence ID" value="NZ_WPIK01000016.1"/>
</dbReference>
<dbReference type="InterPro" id="IPR000700">
    <property type="entry name" value="PAS-assoc_C"/>
</dbReference>
<keyword evidence="6" id="KW-0812">Transmembrane</keyword>
<comment type="caution">
    <text evidence="16">The sequence shown here is derived from an EMBL/GenBank/DDBJ whole genome shotgun (WGS) entry which is preliminary data.</text>
</comment>
<comment type="catalytic activity">
    <reaction evidence="1">
        <text>ATP + protein L-histidine = ADP + protein N-phospho-L-histidine.</text>
        <dbReference type="EC" id="2.7.13.3"/>
    </reaction>
</comment>
<dbReference type="FunFam" id="3.30.565.10:FF:000006">
    <property type="entry name" value="Sensor histidine kinase WalK"/>
    <property type="match status" value="1"/>
</dbReference>
<dbReference type="SUPFAM" id="SSF55874">
    <property type="entry name" value="ATPase domain of HSP90 chaperone/DNA topoisomerase II/histidine kinase"/>
    <property type="match status" value="1"/>
</dbReference>
<dbReference type="SUPFAM" id="SSF55785">
    <property type="entry name" value="PYP-like sensor domain (PAS domain)"/>
    <property type="match status" value="1"/>
</dbReference>
<dbReference type="PROSITE" id="PS50112">
    <property type="entry name" value="PAS"/>
    <property type="match status" value="1"/>
</dbReference>
<comment type="subcellular location">
    <subcellularLocation>
        <location evidence="2">Membrane</location>
        <topology evidence="2">Multi-pass membrane protein</topology>
    </subcellularLocation>
</comment>
<dbReference type="NCBIfam" id="TIGR00229">
    <property type="entry name" value="sensory_box"/>
    <property type="match status" value="1"/>
</dbReference>
<reference evidence="16 17" key="1">
    <citation type="submission" date="2019-12" db="EMBL/GenBank/DDBJ databases">
        <title>Mucilaginibacter sp. HMF7410 genome sequencing and assembly.</title>
        <authorList>
            <person name="Kang H."/>
            <person name="Cha I."/>
            <person name="Kim H."/>
            <person name="Joh K."/>
        </authorList>
    </citation>
    <scope>NUCLEOTIDE SEQUENCE [LARGE SCALE GENOMIC DNA]</scope>
    <source>
        <strain evidence="16 17">HMF7410</strain>
    </source>
</reference>
<evidence type="ECO:0000256" key="7">
    <source>
        <dbReference type="ARBA" id="ARBA00022741"/>
    </source>
</evidence>
<dbReference type="Pfam" id="PF13426">
    <property type="entry name" value="PAS_9"/>
    <property type="match status" value="1"/>
</dbReference>
<sequence length="397" mass="44779">MEKKKRRLSNPIETINCLTGENAALKEEIRNLVSSANSARFNPTEEPDCKESENRFQTIFESSRFGNKIITADLKIIQVNPALVALLGYSNKEDIIGTRILDYSPVDQKKHWQTLQEKLWKKDSPSFNLETALLKKDGSLVWCHVTSILFQDKGETFGYTIIEDITEQRELRVQKEEFINVASHELKTPLTSLKAGLQLLNRKIKSEAVITASHIQLAQSAENNTTRLSNLVVDLLNSTKIEQGQLTLNKSRFKLSDILNECCNHILLDRKYYLTTKGDLSLEVIADQQKIEQVLVNLVNNAAKYAPDSEEIVIQVEGLEDRVKVSVTDRGNGISAENKSHLFDRYYRVNNDGNLNSGLGLGLYISSEIIRRHGGEIGVESKLGQGSTFWFTIPVKN</sequence>
<keyword evidence="7" id="KW-0547">Nucleotide-binding</keyword>
<dbReference type="PRINTS" id="PR00344">
    <property type="entry name" value="BCTRLSENSOR"/>
</dbReference>
<keyword evidence="12" id="KW-0472">Membrane</keyword>
<dbReference type="PROSITE" id="PS50109">
    <property type="entry name" value="HIS_KIN"/>
    <property type="match status" value="1"/>
</dbReference>
<dbReference type="Gene3D" id="1.10.287.130">
    <property type="match status" value="1"/>
</dbReference>
<dbReference type="SUPFAM" id="SSF47384">
    <property type="entry name" value="Homodimeric domain of signal transducing histidine kinase"/>
    <property type="match status" value="1"/>
</dbReference>
<evidence type="ECO:0000259" key="13">
    <source>
        <dbReference type="PROSITE" id="PS50109"/>
    </source>
</evidence>
<evidence type="ECO:0000256" key="6">
    <source>
        <dbReference type="ARBA" id="ARBA00022692"/>
    </source>
</evidence>
<dbReference type="SMART" id="SM00388">
    <property type="entry name" value="HisKA"/>
    <property type="match status" value="1"/>
</dbReference>
<dbReference type="CDD" id="cd00082">
    <property type="entry name" value="HisKA"/>
    <property type="match status" value="1"/>
</dbReference>
<evidence type="ECO:0000259" key="15">
    <source>
        <dbReference type="PROSITE" id="PS50113"/>
    </source>
</evidence>
<dbReference type="Gene3D" id="3.30.450.20">
    <property type="entry name" value="PAS domain"/>
    <property type="match status" value="1"/>
</dbReference>
<evidence type="ECO:0000256" key="10">
    <source>
        <dbReference type="ARBA" id="ARBA00022989"/>
    </source>
</evidence>
<evidence type="ECO:0000256" key="12">
    <source>
        <dbReference type="ARBA" id="ARBA00023136"/>
    </source>
</evidence>
<evidence type="ECO:0000259" key="14">
    <source>
        <dbReference type="PROSITE" id="PS50112"/>
    </source>
</evidence>
<proteinExistence type="predicted"/>
<evidence type="ECO:0000256" key="2">
    <source>
        <dbReference type="ARBA" id="ARBA00004141"/>
    </source>
</evidence>
<dbReference type="InterPro" id="IPR004358">
    <property type="entry name" value="Sig_transdc_His_kin-like_C"/>
</dbReference>
<keyword evidence="5" id="KW-0808">Transferase</keyword>
<evidence type="ECO:0000256" key="9">
    <source>
        <dbReference type="ARBA" id="ARBA00022840"/>
    </source>
</evidence>
<keyword evidence="11" id="KW-0902">Two-component regulatory system</keyword>
<dbReference type="SMART" id="SM00091">
    <property type="entry name" value="PAS"/>
    <property type="match status" value="1"/>
</dbReference>
<dbReference type="InterPro" id="IPR036890">
    <property type="entry name" value="HATPase_C_sf"/>
</dbReference>
<keyword evidence="17" id="KW-1185">Reference proteome</keyword>
<feature type="domain" description="PAS" evidence="14">
    <location>
        <begin position="52"/>
        <end position="93"/>
    </location>
</feature>
<dbReference type="GO" id="GO:0005524">
    <property type="term" value="F:ATP binding"/>
    <property type="evidence" value="ECO:0007669"/>
    <property type="project" value="UniProtKB-KW"/>
</dbReference>
<dbReference type="AlphaFoldDB" id="A0A7K1T085"/>
<dbReference type="InterPro" id="IPR003661">
    <property type="entry name" value="HisK_dim/P_dom"/>
</dbReference>
<dbReference type="InterPro" id="IPR000014">
    <property type="entry name" value="PAS"/>
</dbReference>
<evidence type="ECO:0000256" key="4">
    <source>
        <dbReference type="ARBA" id="ARBA00022553"/>
    </source>
</evidence>
<dbReference type="Proteomes" id="UP000462014">
    <property type="component" value="Unassembled WGS sequence"/>
</dbReference>
<dbReference type="Pfam" id="PF02518">
    <property type="entry name" value="HATPase_c"/>
    <property type="match status" value="1"/>
</dbReference>
<dbReference type="CDD" id="cd00130">
    <property type="entry name" value="PAS"/>
    <property type="match status" value="1"/>
</dbReference>
<dbReference type="Gene3D" id="3.30.565.10">
    <property type="entry name" value="Histidine kinase-like ATPase, C-terminal domain"/>
    <property type="match status" value="1"/>
</dbReference>
<evidence type="ECO:0000256" key="1">
    <source>
        <dbReference type="ARBA" id="ARBA00000085"/>
    </source>
</evidence>
<dbReference type="EMBL" id="WPIK01000016">
    <property type="protein sequence ID" value="MVN22963.1"/>
    <property type="molecule type" value="Genomic_DNA"/>
</dbReference>
<gene>
    <name evidence="16" type="ORF">GO621_15665</name>
</gene>